<gene>
    <name evidence="5" type="ordered locus">Bcell_3594</name>
</gene>
<dbReference type="HAMAP" id="MF_00984">
    <property type="entry name" value="SSB"/>
    <property type="match status" value="1"/>
</dbReference>
<dbReference type="RefSeq" id="WP_013490166.1">
    <property type="nucleotide sequence ID" value="NC_014829.1"/>
</dbReference>
<dbReference type="Gene3D" id="2.40.50.140">
    <property type="entry name" value="Nucleic acid-binding proteins"/>
    <property type="match status" value="1"/>
</dbReference>
<comment type="caution">
    <text evidence="2">Lacks conserved residue(s) required for the propagation of feature annotation.</text>
</comment>
<dbReference type="InterPro" id="IPR000424">
    <property type="entry name" value="Primosome_PriB/ssb"/>
</dbReference>
<feature type="compositionally biased region" description="Polar residues" evidence="4">
    <location>
        <begin position="154"/>
        <end position="163"/>
    </location>
</feature>
<dbReference type="CDD" id="cd04496">
    <property type="entry name" value="SSB_OBF"/>
    <property type="match status" value="1"/>
</dbReference>
<evidence type="ECO:0000313" key="6">
    <source>
        <dbReference type="Proteomes" id="UP000001401"/>
    </source>
</evidence>
<feature type="compositionally biased region" description="Polar residues" evidence="4">
    <location>
        <begin position="188"/>
        <end position="203"/>
    </location>
</feature>
<keyword evidence="6" id="KW-1185">Reference proteome</keyword>
<dbReference type="Proteomes" id="UP000001401">
    <property type="component" value="Chromosome"/>
</dbReference>
<dbReference type="AlphaFoldDB" id="E6TS66"/>
<dbReference type="InterPro" id="IPR012340">
    <property type="entry name" value="NA-bd_OB-fold"/>
</dbReference>
<feature type="compositionally biased region" description="Polar residues" evidence="4">
    <location>
        <begin position="171"/>
        <end position="180"/>
    </location>
</feature>
<evidence type="ECO:0000313" key="5">
    <source>
        <dbReference type="EMBL" id="ADU31835.1"/>
    </source>
</evidence>
<sequence length="203" mass="22193">MLNQVMLIGRISKDPVMNTTKEGTAVTRLHLAVRRNYKNAEGNYDTDFISCTAWKKLAETTSDYCSKGSLVCVTGRIQMRSYDIGDNRRMTVSEIVAENVTFLQLKRNQTTTSQVNATNGASSQYGSNHIQQVPIPTGNGTSNNREIPFDMDTPPQSNATAPPSTHEESANNHTIESIASPSVPPPDSQQLNGQATTTNDLPF</sequence>
<dbReference type="OrthoDB" id="9809878at2"/>
<accession>E6TS66</accession>
<dbReference type="EMBL" id="CP002394">
    <property type="protein sequence ID" value="ADU31835.1"/>
    <property type="molecule type" value="Genomic_DNA"/>
</dbReference>
<protein>
    <recommendedName>
        <fullName evidence="2 3">Single-stranded DNA-binding protein</fullName>
        <shortName evidence="2">SSB</shortName>
    </recommendedName>
</protein>
<proteinExistence type="inferred from homology"/>
<dbReference type="InterPro" id="IPR011344">
    <property type="entry name" value="ssDNA-bd"/>
</dbReference>
<dbReference type="HOGENOM" id="CLU_078758_6_2_9"/>
<evidence type="ECO:0000256" key="1">
    <source>
        <dbReference type="ARBA" id="ARBA00023125"/>
    </source>
</evidence>
<evidence type="ECO:0000256" key="2">
    <source>
        <dbReference type="HAMAP-Rule" id="MF_00984"/>
    </source>
</evidence>
<reference evidence="5 6" key="1">
    <citation type="submission" date="2010-12" db="EMBL/GenBank/DDBJ databases">
        <title>Complete sequence of Bacillus cellulosilyticus DSM 2522.</title>
        <authorList>
            <consortium name="US DOE Joint Genome Institute"/>
            <person name="Lucas S."/>
            <person name="Copeland A."/>
            <person name="Lapidus A."/>
            <person name="Cheng J.-F."/>
            <person name="Bruce D."/>
            <person name="Goodwin L."/>
            <person name="Pitluck S."/>
            <person name="Chertkov O."/>
            <person name="Detter J.C."/>
            <person name="Han C."/>
            <person name="Tapia R."/>
            <person name="Land M."/>
            <person name="Hauser L."/>
            <person name="Jeffries C."/>
            <person name="Kyrpides N."/>
            <person name="Ivanova N."/>
            <person name="Mikhailova N."/>
            <person name="Brumm P."/>
            <person name="Mead D."/>
            <person name="Woyke T."/>
        </authorList>
    </citation>
    <scope>NUCLEOTIDE SEQUENCE [LARGE SCALE GENOMIC DNA]</scope>
    <source>
        <strain evidence="6">ATCC 21833 / DSM 2522 / FERM P-1141 / JCM 9156 / N-4</strain>
    </source>
</reference>
<dbReference type="GO" id="GO:0003697">
    <property type="term" value="F:single-stranded DNA binding"/>
    <property type="evidence" value="ECO:0007669"/>
    <property type="project" value="UniProtKB-UniRule"/>
</dbReference>
<dbReference type="PANTHER" id="PTHR10302:SF0">
    <property type="entry name" value="SINGLE-STRANDED DNA-BINDING PROTEIN, MITOCHONDRIAL"/>
    <property type="match status" value="1"/>
</dbReference>
<dbReference type="PANTHER" id="PTHR10302">
    <property type="entry name" value="SINGLE-STRANDED DNA-BINDING PROTEIN"/>
    <property type="match status" value="1"/>
</dbReference>
<dbReference type="Pfam" id="PF00436">
    <property type="entry name" value="SSB"/>
    <property type="match status" value="1"/>
</dbReference>
<dbReference type="NCBIfam" id="TIGR00621">
    <property type="entry name" value="ssb"/>
    <property type="match status" value="1"/>
</dbReference>
<dbReference type="SUPFAM" id="SSF50249">
    <property type="entry name" value="Nucleic acid-binding proteins"/>
    <property type="match status" value="1"/>
</dbReference>
<organism evidence="5 6">
    <name type="scientific">Evansella cellulosilytica (strain ATCC 21833 / DSM 2522 / FERM P-1141 / JCM 9156 / N-4)</name>
    <name type="common">Bacillus cellulosilyticus</name>
    <dbReference type="NCBI Taxonomy" id="649639"/>
    <lineage>
        <taxon>Bacteria</taxon>
        <taxon>Bacillati</taxon>
        <taxon>Bacillota</taxon>
        <taxon>Bacilli</taxon>
        <taxon>Bacillales</taxon>
        <taxon>Bacillaceae</taxon>
        <taxon>Evansella</taxon>
    </lineage>
</organism>
<dbReference type="eggNOG" id="COG0629">
    <property type="taxonomic scope" value="Bacteria"/>
</dbReference>
<name>E6TS66_EVAC2</name>
<evidence type="ECO:0000256" key="3">
    <source>
        <dbReference type="RuleBase" id="RU000524"/>
    </source>
</evidence>
<keyword evidence="1 2" id="KW-0238">DNA-binding</keyword>
<feature type="compositionally biased region" description="Polar residues" evidence="4">
    <location>
        <begin position="110"/>
        <end position="131"/>
    </location>
</feature>
<dbReference type="PROSITE" id="PS50935">
    <property type="entry name" value="SSB"/>
    <property type="match status" value="1"/>
</dbReference>
<dbReference type="STRING" id="649639.Bcell_3594"/>
<comment type="subunit">
    <text evidence="2">Homotetramer.</text>
</comment>
<dbReference type="GO" id="GO:0006260">
    <property type="term" value="P:DNA replication"/>
    <property type="evidence" value="ECO:0007669"/>
    <property type="project" value="InterPro"/>
</dbReference>
<dbReference type="KEGG" id="bco:Bcell_3594"/>
<dbReference type="GO" id="GO:0009295">
    <property type="term" value="C:nucleoid"/>
    <property type="evidence" value="ECO:0007669"/>
    <property type="project" value="TreeGrafter"/>
</dbReference>
<feature type="region of interest" description="Disordered" evidence="4">
    <location>
        <begin position="110"/>
        <end position="203"/>
    </location>
</feature>
<evidence type="ECO:0000256" key="4">
    <source>
        <dbReference type="SAM" id="MobiDB-lite"/>
    </source>
</evidence>